<keyword evidence="7" id="KW-0325">Glycoprotein</keyword>
<gene>
    <name evidence="9" type="ORF">OXX778_LOCUS4945</name>
</gene>
<dbReference type="OrthoDB" id="258392at2759"/>
<evidence type="ECO:0000256" key="2">
    <source>
        <dbReference type="ARBA" id="ARBA00005375"/>
    </source>
</evidence>
<dbReference type="AlphaFoldDB" id="A0A813QQG9"/>
<evidence type="ECO:0000256" key="1">
    <source>
        <dbReference type="ARBA" id="ARBA00000032"/>
    </source>
</evidence>
<sequence>MKLLIFVLINALGLGVSISENETKVVLVQAMFRHGIRSVLLKYPNDTKGSIWDKYGGLGQLTPVGMRQLYNFGTFFRNKYQSFLNPTYDRTRVFARSTDYDRTLQSCYSFLSSVYKPNSDQRWAPVTDLNWLPIPVHTANLSDDRILHANAECPRYDELRNTSRSTPEYLALQSSNQNFLDNMTRLSGLTNLNQYMIWQIADKAMVEEAHNLTLDQYIIDNYDRIMEMNDYTFYIDFVTDEMGRLISGGLLNDIVNNIKKKVSGSKNELYIYTVHDNYVSGMQKILNTSTNFVQPNFASGFVFELRNDTSGNYYIQVLYKNNKPWEPDHLTPVKVNGCEFLCPLNQFYQKQQQVHYL</sequence>
<proteinExistence type="inferred from homology"/>
<evidence type="ECO:0000313" key="10">
    <source>
        <dbReference type="Proteomes" id="UP000663879"/>
    </source>
</evidence>
<evidence type="ECO:0000256" key="6">
    <source>
        <dbReference type="ARBA" id="ARBA00023157"/>
    </source>
</evidence>
<dbReference type="Gene3D" id="3.40.50.1240">
    <property type="entry name" value="Phosphoglycerate mutase-like"/>
    <property type="match status" value="1"/>
</dbReference>
<dbReference type="InterPro" id="IPR000560">
    <property type="entry name" value="His_Pase_clade-2"/>
</dbReference>
<accession>A0A813QQG9</accession>
<keyword evidence="10" id="KW-1185">Reference proteome</keyword>
<comment type="catalytic activity">
    <reaction evidence="1">
        <text>a phosphate monoester + H2O = an alcohol + phosphate</text>
        <dbReference type="Rhea" id="RHEA:15017"/>
        <dbReference type="ChEBI" id="CHEBI:15377"/>
        <dbReference type="ChEBI" id="CHEBI:30879"/>
        <dbReference type="ChEBI" id="CHEBI:43474"/>
        <dbReference type="ChEBI" id="CHEBI:67140"/>
        <dbReference type="EC" id="3.1.3.2"/>
    </reaction>
</comment>
<evidence type="ECO:0000256" key="3">
    <source>
        <dbReference type="ARBA" id="ARBA00012646"/>
    </source>
</evidence>
<dbReference type="CDD" id="cd07061">
    <property type="entry name" value="HP_HAP_like"/>
    <property type="match status" value="1"/>
</dbReference>
<evidence type="ECO:0000313" key="9">
    <source>
        <dbReference type="EMBL" id="CAF0770893.1"/>
    </source>
</evidence>
<evidence type="ECO:0000256" key="7">
    <source>
        <dbReference type="ARBA" id="ARBA00023180"/>
    </source>
</evidence>
<dbReference type="Pfam" id="PF00328">
    <property type="entry name" value="His_Phos_2"/>
    <property type="match status" value="1"/>
</dbReference>
<organism evidence="9 10">
    <name type="scientific">Brachionus calyciflorus</name>
    <dbReference type="NCBI Taxonomy" id="104777"/>
    <lineage>
        <taxon>Eukaryota</taxon>
        <taxon>Metazoa</taxon>
        <taxon>Spiralia</taxon>
        <taxon>Gnathifera</taxon>
        <taxon>Rotifera</taxon>
        <taxon>Eurotatoria</taxon>
        <taxon>Monogononta</taxon>
        <taxon>Pseudotrocha</taxon>
        <taxon>Ploima</taxon>
        <taxon>Brachionidae</taxon>
        <taxon>Brachionus</taxon>
    </lineage>
</organism>
<dbReference type="GO" id="GO:0003993">
    <property type="term" value="F:acid phosphatase activity"/>
    <property type="evidence" value="ECO:0007669"/>
    <property type="project" value="UniProtKB-EC"/>
</dbReference>
<dbReference type="InterPro" id="IPR029033">
    <property type="entry name" value="His_PPase_superfam"/>
</dbReference>
<reference evidence="9" key="1">
    <citation type="submission" date="2021-02" db="EMBL/GenBank/DDBJ databases">
        <authorList>
            <person name="Nowell W R."/>
        </authorList>
    </citation>
    <scope>NUCLEOTIDE SEQUENCE</scope>
    <source>
        <strain evidence="9">Ploen Becks lab</strain>
    </source>
</reference>
<dbReference type="PANTHER" id="PTHR11567:SF211">
    <property type="entry name" value="PROSTATIC ACID PHOSPHATASE"/>
    <property type="match status" value="1"/>
</dbReference>
<keyword evidence="5" id="KW-0378">Hydrolase</keyword>
<feature type="chain" id="PRO_5032740055" description="acid phosphatase" evidence="8">
    <location>
        <begin position="20"/>
        <end position="357"/>
    </location>
</feature>
<dbReference type="Proteomes" id="UP000663879">
    <property type="component" value="Unassembled WGS sequence"/>
</dbReference>
<comment type="similarity">
    <text evidence="2">Belongs to the histidine acid phosphatase family.</text>
</comment>
<dbReference type="PANTHER" id="PTHR11567">
    <property type="entry name" value="ACID PHOSPHATASE-RELATED"/>
    <property type="match status" value="1"/>
</dbReference>
<evidence type="ECO:0000256" key="4">
    <source>
        <dbReference type="ARBA" id="ARBA00022729"/>
    </source>
</evidence>
<evidence type="ECO:0000256" key="8">
    <source>
        <dbReference type="SAM" id="SignalP"/>
    </source>
</evidence>
<feature type="signal peptide" evidence="8">
    <location>
        <begin position="1"/>
        <end position="19"/>
    </location>
</feature>
<keyword evidence="6" id="KW-1015">Disulfide bond</keyword>
<protein>
    <recommendedName>
        <fullName evidence="3">acid phosphatase</fullName>
        <ecNumber evidence="3">3.1.3.2</ecNumber>
    </recommendedName>
</protein>
<evidence type="ECO:0000256" key="5">
    <source>
        <dbReference type="ARBA" id="ARBA00022801"/>
    </source>
</evidence>
<keyword evidence="4 8" id="KW-0732">Signal</keyword>
<dbReference type="InterPro" id="IPR050645">
    <property type="entry name" value="Histidine_acid_phosphatase"/>
</dbReference>
<dbReference type="EC" id="3.1.3.2" evidence="3"/>
<dbReference type="SUPFAM" id="SSF53254">
    <property type="entry name" value="Phosphoglycerate mutase-like"/>
    <property type="match status" value="1"/>
</dbReference>
<name>A0A813QQG9_9BILA</name>
<dbReference type="EMBL" id="CAJNOC010000515">
    <property type="protein sequence ID" value="CAF0770893.1"/>
    <property type="molecule type" value="Genomic_DNA"/>
</dbReference>
<comment type="caution">
    <text evidence="9">The sequence shown here is derived from an EMBL/GenBank/DDBJ whole genome shotgun (WGS) entry which is preliminary data.</text>
</comment>